<sequence>MLKLGQPHTPDHDSLINFHQVMFDFLSQSKVPKWTFYSSFKMLVQRSEGSLERPLRPQTFIHIIICIEIGIPFFKLIILFVYFIVHFNSTKRIPMLLFCAIMKCIASRILARKDKPSIIKA</sequence>
<dbReference type="Proteomes" id="UP001374535">
    <property type="component" value="Chromosome 8"/>
</dbReference>
<organism evidence="2 3">
    <name type="scientific">Vigna mungo</name>
    <name type="common">Black gram</name>
    <name type="synonym">Phaseolus mungo</name>
    <dbReference type="NCBI Taxonomy" id="3915"/>
    <lineage>
        <taxon>Eukaryota</taxon>
        <taxon>Viridiplantae</taxon>
        <taxon>Streptophyta</taxon>
        <taxon>Embryophyta</taxon>
        <taxon>Tracheophyta</taxon>
        <taxon>Spermatophyta</taxon>
        <taxon>Magnoliopsida</taxon>
        <taxon>eudicotyledons</taxon>
        <taxon>Gunneridae</taxon>
        <taxon>Pentapetalae</taxon>
        <taxon>rosids</taxon>
        <taxon>fabids</taxon>
        <taxon>Fabales</taxon>
        <taxon>Fabaceae</taxon>
        <taxon>Papilionoideae</taxon>
        <taxon>50 kb inversion clade</taxon>
        <taxon>NPAAA clade</taxon>
        <taxon>indigoferoid/millettioid clade</taxon>
        <taxon>Phaseoleae</taxon>
        <taxon>Vigna</taxon>
    </lineage>
</organism>
<feature type="transmembrane region" description="Helical" evidence="1">
    <location>
        <begin position="60"/>
        <end position="87"/>
    </location>
</feature>
<protein>
    <submittedName>
        <fullName evidence="2">Uncharacterized protein</fullName>
    </submittedName>
</protein>
<evidence type="ECO:0000256" key="1">
    <source>
        <dbReference type="SAM" id="Phobius"/>
    </source>
</evidence>
<keyword evidence="1" id="KW-0812">Transmembrane</keyword>
<evidence type="ECO:0000313" key="3">
    <source>
        <dbReference type="Proteomes" id="UP001374535"/>
    </source>
</evidence>
<name>A0AAQ3RRD2_VIGMU</name>
<evidence type="ECO:0000313" key="2">
    <source>
        <dbReference type="EMBL" id="WVZ01351.1"/>
    </source>
</evidence>
<proteinExistence type="predicted"/>
<accession>A0AAQ3RRD2</accession>
<keyword evidence="1" id="KW-1133">Transmembrane helix</keyword>
<gene>
    <name evidence="2" type="ORF">V8G54_027420</name>
</gene>
<dbReference type="AlphaFoldDB" id="A0AAQ3RRD2"/>
<keyword evidence="1" id="KW-0472">Membrane</keyword>
<keyword evidence="3" id="KW-1185">Reference proteome</keyword>
<dbReference type="EMBL" id="CP144693">
    <property type="protein sequence ID" value="WVZ01351.1"/>
    <property type="molecule type" value="Genomic_DNA"/>
</dbReference>
<reference evidence="2 3" key="1">
    <citation type="journal article" date="2023" name="Life. Sci Alliance">
        <title>Evolutionary insights into 3D genome organization and epigenetic landscape of Vigna mungo.</title>
        <authorList>
            <person name="Junaid A."/>
            <person name="Singh B."/>
            <person name="Bhatia S."/>
        </authorList>
    </citation>
    <scope>NUCLEOTIDE SEQUENCE [LARGE SCALE GENOMIC DNA]</scope>
    <source>
        <strain evidence="2">Urdbean</strain>
    </source>
</reference>